<gene>
    <name evidence="1" type="ORF">Cco03nite_82540</name>
</gene>
<name>A0A8J3PCE1_9ACTN</name>
<dbReference type="EMBL" id="BONI01000148">
    <property type="protein sequence ID" value="GIG11554.1"/>
    <property type="molecule type" value="Genomic_DNA"/>
</dbReference>
<organism evidence="1 2">
    <name type="scientific">Catellatospora coxensis</name>
    <dbReference type="NCBI Taxonomy" id="310354"/>
    <lineage>
        <taxon>Bacteria</taxon>
        <taxon>Bacillati</taxon>
        <taxon>Actinomycetota</taxon>
        <taxon>Actinomycetes</taxon>
        <taxon>Micromonosporales</taxon>
        <taxon>Micromonosporaceae</taxon>
        <taxon>Catellatospora</taxon>
    </lineage>
</organism>
<comment type="caution">
    <text evidence="1">The sequence shown here is derived from an EMBL/GenBank/DDBJ whole genome shotgun (WGS) entry which is preliminary data.</text>
</comment>
<reference evidence="1 2" key="1">
    <citation type="submission" date="2021-01" db="EMBL/GenBank/DDBJ databases">
        <title>Whole genome shotgun sequence of Catellatospora coxensis NBRC 107359.</title>
        <authorList>
            <person name="Komaki H."/>
            <person name="Tamura T."/>
        </authorList>
    </citation>
    <scope>NUCLEOTIDE SEQUENCE [LARGE SCALE GENOMIC DNA]</scope>
    <source>
        <strain evidence="1 2">NBRC 107359</strain>
    </source>
</reference>
<proteinExistence type="predicted"/>
<evidence type="ECO:0000313" key="2">
    <source>
        <dbReference type="Proteomes" id="UP000630887"/>
    </source>
</evidence>
<accession>A0A8J3PCE1</accession>
<dbReference type="Proteomes" id="UP000630887">
    <property type="component" value="Unassembled WGS sequence"/>
</dbReference>
<keyword evidence="2" id="KW-1185">Reference proteome</keyword>
<dbReference type="AlphaFoldDB" id="A0A8J3PCE1"/>
<sequence>MNATALADQAEAAARDARRKLASIGGDRPADIASDPWLAEQIGALLLALATDTARLCRHVKPSPMVLHATAWTPGRVVCERCAPQLRPATYQQDTTCDRCGEHTSAIYSGALAFGSILFTFGLCGGCIHSSPVYRPALI</sequence>
<dbReference type="RefSeq" id="WP_203699495.1">
    <property type="nucleotide sequence ID" value="NZ_BAAALC010000032.1"/>
</dbReference>
<evidence type="ECO:0000313" key="1">
    <source>
        <dbReference type="EMBL" id="GIG11554.1"/>
    </source>
</evidence>
<protein>
    <submittedName>
        <fullName evidence="1">Uncharacterized protein</fullName>
    </submittedName>
</protein>